<feature type="compositionally biased region" description="Gly residues" evidence="1">
    <location>
        <begin position="1"/>
        <end position="11"/>
    </location>
</feature>
<dbReference type="AlphaFoldDB" id="A0AAV7WWA3"/>
<reference evidence="2" key="1">
    <citation type="journal article" date="2022" name="bioRxiv">
        <title>Sequencing and chromosome-scale assembly of the giantPleurodeles waltlgenome.</title>
        <authorList>
            <person name="Brown T."/>
            <person name="Elewa A."/>
            <person name="Iarovenko S."/>
            <person name="Subramanian E."/>
            <person name="Araus A.J."/>
            <person name="Petzold A."/>
            <person name="Susuki M."/>
            <person name="Suzuki K.-i.T."/>
            <person name="Hayashi T."/>
            <person name="Toyoda A."/>
            <person name="Oliveira C."/>
            <person name="Osipova E."/>
            <person name="Leigh N.D."/>
            <person name="Simon A."/>
            <person name="Yun M.H."/>
        </authorList>
    </citation>
    <scope>NUCLEOTIDE SEQUENCE</scope>
    <source>
        <strain evidence="2">20211129_DDA</strain>
        <tissue evidence="2">Liver</tissue>
    </source>
</reference>
<feature type="region of interest" description="Disordered" evidence="1">
    <location>
        <begin position="1"/>
        <end position="98"/>
    </location>
</feature>
<comment type="caution">
    <text evidence="2">The sequence shown here is derived from an EMBL/GenBank/DDBJ whole genome shotgun (WGS) entry which is preliminary data.</text>
</comment>
<dbReference type="EMBL" id="JANPWB010000001">
    <property type="protein sequence ID" value="KAJ1217257.1"/>
    <property type="molecule type" value="Genomic_DNA"/>
</dbReference>
<name>A0AAV7WWA3_PLEWA</name>
<keyword evidence="3" id="KW-1185">Reference proteome</keyword>
<evidence type="ECO:0000256" key="1">
    <source>
        <dbReference type="SAM" id="MobiDB-lite"/>
    </source>
</evidence>
<organism evidence="2 3">
    <name type="scientific">Pleurodeles waltl</name>
    <name type="common">Iberian ribbed newt</name>
    <dbReference type="NCBI Taxonomy" id="8319"/>
    <lineage>
        <taxon>Eukaryota</taxon>
        <taxon>Metazoa</taxon>
        <taxon>Chordata</taxon>
        <taxon>Craniata</taxon>
        <taxon>Vertebrata</taxon>
        <taxon>Euteleostomi</taxon>
        <taxon>Amphibia</taxon>
        <taxon>Batrachia</taxon>
        <taxon>Caudata</taxon>
        <taxon>Salamandroidea</taxon>
        <taxon>Salamandridae</taxon>
        <taxon>Pleurodelinae</taxon>
        <taxon>Pleurodeles</taxon>
    </lineage>
</organism>
<feature type="compositionally biased region" description="Basic and acidic residues" evidence="1">
    <location>
        <begin position="37"/>
        <end position="51"/>
    </location>
</feature>
<gene>
    <name evidence="2" type="ORF">NDU88_004852</name>
</gene>
<proteinExistence type="predicted"/>
<dbReference type="Proteomes" id="UP001066276">
    <property type="component" value="Chromosome 1_1"/>
</dbReference>
<accession>A0AAV7WWA3</accession>
<sequence>MRGEPGSGGRSGRARGPVERGEPVEMASGVRRPGAAESRRVSDRPRGDRRGPSMTEMVLEEGQKMRGPQVPSAAERASLEKAATLQHSNHIEPIAQTR</sequence>
<evidence type="ECO:0000313" key="2">
    <source>
        <dbReference type="EMBL" id="KAJ1217257.1"/>
    </source>
</evidence>
<protein>
    <submittedName>
        <fullName evidence="2">Uncharacterized protein</fullName>
    </submittedName>
</protein>
<evidence type="ECO:0000313" key="3">
    <source>
        <dbReference type="Proteomes" id="UP001066276"/>
    </source>
</evidence>